<comment type="caution">
    <text evidence="1">The sequence shown here is derived from an EMBL/GenBank/DDBJ whole genome shotgun (WGS) entry which is preliminary data.</text>
</comment>
<evidence type="ECO:0000313" key="2">
    <source>
        <dbReference type="Proteomes" id="UP000256305"/>
    </source>
</evidence>
<dbReference type="Proteomes" id="UP000256305">
    <property type="component" value="Unassembled WGS sequence"/>
</dbReference>
<gene>
    <name evidence="1" type="ORF">DYE48_15340</name>
</gene>
<name>A0A3E0J4K5_9BACI</name>
<reference evidence="1 2" key="1">
    <citation type="submission" date="2018-08" db="EMBL/GenBank/DDBJ databases">
        <title>Genome sequence of Halobacillus trueperi KCTC 3686.</title>
        <authorList>
            <person name="Cho K.H."/>
            <person name="Kwak M.-J."/>
            <person name="Kim B.-Y."/>
            <person name="Chun J."/>
        </authorList>
    </citation>
    <scope>NUCLEOTIDE SEQUENCE [LARGE SCALE GENOMIC DNA]</scope>
    <source>
        <strain evidence="1 2">KCTC 3686</strain>
    </source>
</reference>
<organism evidence="1 2">
    <name type="scientific">Halobacillus trueperi</name>
    <dbReference type="NCBI Taxonomy" id="156205"/>
    <lineage>
        <taxon>Bacteria</taxon>
        <taxon>Bacillati</taxon>
        <taxon>Bacillota</taxon>
        <taxon>Bacilli</taxon>
        <taxon>Bacillales</taxon>
        <taxon>Bacillaceae</taxon>
        <taxon>Halobacillus</taxon>
    </lineage>
</organism>
<sequence length="111" mass="12672">MEQEILMVKIHNAIKEGKTLYESTNGNWKINRKRLKHIRFVLGINNGEVVCGYQPTKWYQIEEGTESGRSFFEGSPIDEGMLNKMQSSNEILKNKFGTGSAIAYAYVSELH</sequence>
<proteinExistence type="predicted"/>
<accession>A0A3E0J4K5</accession>
<protein>
    <submittedName>
        <fullName evidence="1">Uncharacterized protein</fullName>
    </submittedName>
</protein>
<dbReference type="EMBL" id="QUAE01000015">
    <property type="protein sequence ID" value="REJ07739.1"/>
    <property type="molecule type" value="Genomic_DNA"/>
</dbReference>
<keyword evidence="2" id="KW-1185">Reference proteome</keyword>
<evidence type="ECO:0000313" key="1">
    <source>
        <dbReference type="EMBL" id="REJ07739.1"/>
    </source>
</evidence>
<dbReference type="AlphaFoldDB" id="A0A3E0J4K5"/>
<dbReference type="RefSeq" id="WP_115824390.1">
    <property type="nucleotide sequence ID" value="NZ_QUAE01000015.1"/>
</dbReference>